<feature type="region of interest" description="Disordered" evidence="1">
    <location>
        <begin position="91"/>
        <end position="136"/>
    </location>
</feature>
<gene>
    <name evidence="2" type="ORF">V1478_006152</name>
</gene>
<dbReference type="EMBL" id="JAUDFV010000132">
    <property type="protein sequence ID" value="KAL2728520.1"/>
    <property type="molecule type" value="Genomic_DNA"/>
</dbReference>
<keyword evidence="3" id="KW-1185">Reference proteome</keyword>
<dbReference type="Proteomes" id="UP001607302">
    <property type="component" value="Unassembled WGS sequence"/>
</dbReference>
<evidence type="ECO:0000256" key="1">
    <source>
        <dbReference type="SAM" id="MobiDB-lite"/>
    </source>
</evidence>
<proteinExistence type="predicted"/>
<name>A0ABD2B731_VESSQ</name>
<feature type="compositionally biased region" description="Acidic residues" evidence="1">
    <location>
        <begin position="98"/>
        <end position="125"/>
    </location>
</feature>
<protein>
    <submittedName>
        <fullName evidence="2">Uncharacterized protein</fullName>
    </submittedName>
</protein>
<organism evidence="2 3">
    <name type="scientific">Vespula squamosa</name>
    <name type="common">Southern yellow jacket</name>
    <name type="synonym">Wasp</name>
    <dbReference type="NCBI Taxonomy" id="30214"/>
    <lineage>
        <taxon>Eukaryota</taxon>
        <taxon>Metazoa</taxon>
        <taxon>Ecdysozoa</taxon>
        <taxon>Arthropoda</taxon>
        <taxon>Hexapoda</taxon>
        <taxon>Insecta</taxon>
        <taxon>Pterygota</taxon>
        <taxon>Neoptera</taxon>
        <taxon>Endopterygota</taxon>
        <taxon>Hymenoptera</taxon>
        <taxon>Apocrita</taxon>
        <taxon>Aculeata</taxon>
        <taxon>Vespoidea</taxon>
        <taxon>Vespidae</taxon>
        <taxon>Vespinae</taxon>
        <taxon>Vespula</taxon>
    </lineage>
</organism>
<sequence length="227" mass="26194">MLTVWKNGDIIFDITFTASPGSNTFSRAVARFTMLFSIRNSHVAGCSIPAESTLTCLACCSPALRLARWKVIFDTERDEFQKVSSSRKSDTLLRNEECKDEDEDDEDEDDEDEDEDTNEDEDEDEDKYRSRGERGEEDTRHAYNVGVICAYTVPRSGQNRQLQINNPCYKAFGHGDIDYVPVVLPRRRYHVRRRDERSCTATFVQFVNLLNLRMSLSRHDSRLSKLT</sequence>
<comment type="caution">
    <text evidence="2">The sequence shown here is derived from an EMBL/GenBank/DDBJ whole genome shotgun (WGS) entry which is preliminary data.</text>
</comment>
<feature type="compositionally biased region" description="Basic and acidic residues" evidence="1">
    <location>
        <begin position="126"/>
        <end position="136"/>
    </location>
</feature>
<dbReference type="SUPFAM" id="SSF48371">
    <property type="entry name" value="ARM repeat"/>
    <property type="match status" value="1"/>
</dbReference>
<dbReference type="AlphaFoldDB" id="A0ABD2B731"/>
<dbReference type="InterPro" id="IPR016024">
    <property type="entry name" value="ARM-type_fold"/>
</dbReference>
<reference evidence="2 3" key="1">
    <citation type="journal article" date="2024" name="Ann. Entomol. Soc. Am.">
        <title>Genomic analyses of the southern and eastern yellowjacket wasps (Hymenoptera: Vespidae) reveal evolutionary signatures of social life.</title>
        <authorList>
            <person name="Catto M.A."/>
            <person name="Caine P.B."/>
            <person name="Orr S.E."/>
            <person name="Hunt B.G."/>
            <person name="Goodisman M.A.D."/>
        </authorList>
    </citation>
    <scope>NUCLEOTIDE SEQUENCE [LARGE SCALE GENOMIC DNA]</scope>
    <source>
        <strain evidence="2">233</strain>
        <tissue evidence="2">Head and thorax</tissue>
    </source>
</reference>
<accession>A0ABD2B731</accession>
<evidence type="ECO:0000313" key="3">
    <source>
        <dbReference type="Proteomes" id="UP001607302"/>
    </source>
</evidence>
<evidence type="ECO:0000313" key="2">
    <source>
        <dbReference type="EMBL" id="KAL2728520.1"/>
    </source>
</evidence>